<accession>X1KSZ6</accession>
<reference evidence="1" key="1">
    <citation type="journal article" date="2014" name="Front. Microbiol.">
        <title>High frequency of phylogenetically diverse reductive dehalogenase-homologous genes in deep subseafloor sedimentary metagenomes.</title>
        <authorList>
            <person name="Kawai M."/>
            <person name="Futagami T."/>
            <person name="Toyoda A."/>
            <person name="Takaki Y."/>
            <person name="Nishi S."/>
            <person name="Hori S."/>
            <person name="Arai W."/>
            <person name="Tsubouchi T."/>
            <person name="Morono Y."/>
            <person name="Uchiyama I."/>
            <person name="Ito T."/>
            <person name="Fujiyama A."/>
            <person name="Inagaki F."/>
            <person name="Takami H."/>
        </authorList>
    </citation>
    <scope>NUCLEOTIDE SEQUENCE</scope>
    <source>
        <strain evidence="1">Expedition CK06-06</strain>
    </source>
</reference>
<protein>
    <submittedName>
        <fullName evidence="1">Uncharacterized protein</fullName>
    </submittedName>
</protein>
<sequence>NQSGNLKWLAGSDAVLTLTTGGRLGVGITNPVVEGHFAGSIKCETNWFVGGPGEAWQMYVYATTTRFYKVWINPGKTNEIYSEIPSP</sequence>
<gene>
    <name evidence="1" type="ORF">S03H2_63461</name>
</gene>
<organism evidence="1">
    <name type="scientific">marine sediment metagenome</name>
    <dbReference type="NCBI Taxonomy" id="412755"/>
    <lineage>
        <taxon>unclassified sequences</taxon>
        <taxon>metagenomes</taxon>
        <taxon>ecological metagenomes</taxon>
    </lineage>
</organism>
<comment type="caution">
    <text evidence="1">The sequence shown here is derived from an EMBL/GenBank/DDBJ whole genome shotgun (WGS) entry which is preliminary data.</text>
</comment>
<feature type="non-terminal residue" evidence="1">
    <location>
        <position position="1"/>
    </location>
</feature>
<dbReference type="EMBL" id="BARU01041127">
    <property type="protein sequence ID" value="GAH85108.1"/>
    <property type="molecule type" value="Genomic_DNA"/>
</dbReference>
<name>X1KSZ6_9ZZZZ</name>
<proteinExistence type="predicted"/>
<evidence type="ECO:0000313" key="1">
    <source>
        <dbReference type="EMBL" id="GAH85108.1"/>
    </source>
</evidence>
<dbReference type="AlphaFoldDB" id="X1KSZ6"/>